<dbReference type="CDD" id="cd13692">
    <property type="entry name" value="PBP2_BztA"/>
    <property type="match status" value="1"/>
</dbReference>
<dbReference type="AlphaFoldDB" id="A0A940N7K6"/>
<dbReference type="InterPro" id="IPR018313">
    <property type="entry name" value="SBP_3_CS"/>
</dbReference>
<organism evidence="7 8">
    <name type="scientific">Roseomonas indoligenes</name>
    <dbReference type="NCBI Taxonomy" id="2820811"/>
    <lineage>
        <taxon>Bacteria</taxon>
        <taxon>Pseudomonadati</taxon>
        <taxon>Pseudomonadota</taxon>
        <taxon>Alphaproteobacteria</taxon>
        <taxon>Acetobacterales</taxon>
        <taxon>Roseomonadaceae</taxon>
        <taxon>Roseomonas</taxon>
    </lineage>
</organism>
<reference evidence="7" key="1">
    <citation type="submission" date="2021-03" db="EMBL/GenBank/DDBJ databases">
        <authorList>
            <person name="So Y."/>
        </authorList>
    </citation>
    <scope>NUCLEOTIDE SEQUENCE</scope>
    <source>
        <strain evidence="7">SG15</strain>
    </source>
</reference>
<dbReference type="RefSeq" id="WP_209376343.1">
    <property type="nucleotide sequence ID" value="NZ_JAGIZA010000018.1"/>
</dbReference>
<comment type="similarity">
    <text evidence="1 4">Belongs to the bacterial solute-binding protein 3 family.</text>
</comment>
<dbReference type="PANTHER" id="PTHR30085:SF7">
    <property type="entry name" value="AMINO-ACID ABC TRANSPORTER-BINDING PROTEIN YHDW-RELATED"/>
    <property type="match status" value="1"/>
</dbReference>
<feature type="signal peptide" evidence="5">
    <location>
        <begin position="1"/>
        <end position="26"/>
    </location>
</feature>
<dbReference type="InterPro" id="IPR051455">
    <property type="entry name" value="Bact_solute-bind_prot3"/>
</dbReference>
<dbReference type="SUPFAM" id="SSF53850">
    <property type="entry name" value="Periplasmic binding protein-like II"/>
    <property type="match status" value="1"/>
</dbReference>
<evidence type="ECO:0000313" key="7">
    <source>
        <dbReference type="EMBL" id="MBP0495547.1"/>
    </source>
</evidence>
<dbReference type="Gene3D" id="3.40.190.10">
    <property type="entry name" value="Periplasmic binding protein-like II"/>
    <property type="match status" value="2"/>
</dbReference>
<feature type="chain" id="PRO_5037164420" evidence="5">
    <location>
        <begin position="27"/>
        <end position="344"/>
    </location>
</feature>
<dbReference type="PANTHER" id="PTHR30085">
    <property type="entry name" value="AMINO ACID ABC TRANSPORTER PERMEASE"/>
    <property type="match status" value="1"/>
</dbReference>
<gene>
    <name evidence="7" type="ORF">J5Y10_22365</name>
</gene>
<evidence type="ECO:0000256" key="5">
    <source>
        <dbReference type="SAM" id="SignalP"/>
    </source>
</evidence>
<dbReference type="GO" id="GO:0006865">
    <property type="term" value="P:amino acid transport"/>
    <property type="evidence" value="ECO:0007669"/>
    <property type="project" value="TreeGrafter"/>
</dbReference>
<accession>A0A940N7K6</accession>
<evidence type="ECO:0000256" key="1">
    <source>
        <dbReference type="ARBA" id="ARBA00010333"/>
    </source>
</evidence>
<evidence type="ECO:0000256" key="4">
    <source>
        <dbReference type="RuleBase" id="RU003744"/>
    </source>
</evidence>
<comment type="caution">
    <text evidence="7">The sequence shown here is derived from an EMBL/GenBank/DDBJ whole genome shotgun (WGS) entry which is preliminary data.</text>
</comment>
<keyword evidence="3 5" id="KW-0732">Signal</keyword>
<protein>
    <submittedName>
        <fullName evidence="7">Amino acid ABC transporter substrate-binding protein</fullName>
    </submittedName>
</protein>
<evidence type="ECO:0000259" key="6">
    <source>
        <dbReference type="SMART" id="SM00062"/>
    </source>
</evidence>
<dbReference type="InterPro" id="IPR001638">
    <property type="entry name" value="Solute-binding_3/MltF_N"/>
</dbReference>
<feature type="domain" description="Solute-binding protein family 3/N-terminal" evidence="6">
    <location>
        <begin position="40"/>
        <end position="269"/>
    </location>
</feature>
<dbReference type="Pfam" id="PF00497">
    <property type="entry name" value="SBP_bac_3"/>
    <property type="match status" value="1"/>
</dbReference>
<dbReference type="SMART" id="SM00062">
    <property type="entry name" value="PBPb"/>
    <property type="match status" value="1"/>
</dbReference>
<evidence type="ECO:0000256" key="3">
    <source>
        <dbReference type="ARBA" id="ARBA00022729"/>
    </source>
</evidence>
<name>A0A940N7K6_9PROT</name>
<proteinExistence type="inferred from homology"/>
<dbReference type="PROSITE" id="PS01039">
    <property type="entry name" value="SBP_BACTERIAL_3"/>
    <property type="match status" value="1"/>
</dbReference>
<keyword evidence="2" id="KW-0813">Transport</keyword>
<dbReference type="Proteomes" id="UP000677537">
    <property type="component" value="Unassembled WGS sequence"/>
</dbReference>
<sequence>MRRLGRCVHLACFGLLLAIGAGGAPAGAGTILDTVKRNGSVRCGVSTGVAHMSAPDSNGRWSGFDVEICRAVAVAVFGDAERVRFVPTTAQSRFTALQSGEVDLLSRTTALTLARDSTMGLTQTVAHFFTGQGLLVHRQAGLERATQLNGASVCTTQGSVNERTLQDWARTNRIEVRTIAFDTAPSVLAAFLAGRCDAITNDMINLAANRLAAPDPNSLVLLPDVIFKEMHGVLVRNGDAEWATLTRWVVFALVQAEEFGITRANAEEVRRTNPDPNVQRFLGRIDNIGTGFGLNADWAFQVVRTVGNYGEIYERTAGKDGLGIDRGPNRLWSQGGMLMSWLWQ</sequence>
<evidence type="ECO:0000256" key="2">
    <source>
        <dbReference type="ARBA" id="ARBA00022448"/>
    </source>
</evidence>
<evidence type="ECO:0000313" key="8">
    <source>
        <dbReference type="Proteomes" id="UP000677537"/>
    </source>
</evidence>
<dbReference type="EMBL" id="JAGIZA010000018">
    <property type="protein sequence ID" value="MBP0495547.1"/>
    <property type="molecule type" value="Genomic_DNA"/>
</dbReference>
<keyword evidence="8" id="KW-1185">Reference proteome</keyword>